<dbReference type="Gene3D" id="3.30.800.10">
    <property type="entry name" value="Phosphatidylinositol Phosphate Kinase II Beta"/>
    <property type="match status" value="1"/>
</dbReference>
<dbReference type="SMART" id="SM00330">
    <property type="entry name" value="PIPKc"/>
    <property type="match status" value="1"/>
</dbReference>
<keyword evidence="1" id="KW-0418">Kinase</keyword>
<comment type="caution">
    <text evidence="4">The sequence shown here is derived from an EMBL/GenBank/DDBJ whole genome shotgun (WGS) entry which is preliminary data.</text>
</comment>
<feature type="region of interest" description="Disordered" evidence="2">
    <location>
        <begin position="315"/>
        <end position="353"/>
    </location>
</feature>
<dbReference type="PROSITE" id="PS51455">
    <property type="entry name" value="PIPK"/>
    <property type="match status" value="1"/>
</dbReference>
<organism evidence="4 5">
    <name type="scientific">Pleuronectes platessa</name>
    <name type="common">European plaice</name>
    <dbReference type="NCBI Taxonomy" id="8262"/>
    <lineage>
        <taxon>Eukaryota</taxon>
        <taxon>Metazoa</taxon>
        <taxon>Chordata</taxon>
        <taxon>Craniata</taxon>
        <taxon>Vertebrata</taxon>
        <taxon>Euteleostomi</taxon>
        <taxon>Actinopterygii</taxon>
        <taxon>Neopterygii</taxon>
        <taxon>Teleostei</taxon>
        <taxon>Neoteleostei</taxon>
        <taxon>Acanthomorphata</taxon>
        <taxon>Carangaria</taxon>
        <taxon>Pleuronectiformes</taxon>
        <taxon>Pleuronectoidei</taxon>
        <taxon>Pleuronectidae</taxon>
        <taxon>Pleuronectes</taxon>
    </lineage>
</organism>
<dbReference type="InterPro" id="IPR023610">
    <property type="entry name" value="PInositol-4/5-P-5/4-kinase"/>
</dbReference>
<name>A0A9N7UD32_PLEPL</name>
<evidence type="ECO:0000259" key="3">
    <source>
        <dbReference type="PROSITE" id="PS51455"/>
    </source>
</evidence>
<dbReference type="InterPro" id="IPR027483">
    <property type="entry name" value="PInositol-4-P-4/5-kinase_C_sf"/>
</dbReference>
<dbReference type="Proteomes" id="UP001153269">
    <property type="component" value="Unassembled WGS sequence"/>
</dbReference>
<feature type="domain" description="PIPK" evidence="3">
    <location>
        <begin position="38"/>
        <end position="453"/>
    </location>
</feature>
<evidence type="ECO:0000313" key="4">
    <source>
        <dbReference type="EMBL" id="CAB1428620.1"/>
    </source>
</evidence>
<evidence type="ECO:0000313" key="5">
    <source>
        <dbReference type="Proteomes" id="UP001153269"/>
    </source>
</evidence>
<evidence type="ECO:0000256" key="1">
    <source>
        <dbReference type="PROSITE-ProRule" id="PRU00781"/>
    </source>
</evidence>
<evidence type="ECO:0000256" key="2">
    <source>
        <dbReference type="SAM" id="MobiDB-lite"/>
    </source>
</evidence>
<protein>
    <recommendedName>
        <fullName evidence="3">PIPK domain-containing protein</fullName>
    </recommendedName>
</protein>
<keyword evidence="5" id="KW-1185">Reference proteome</keyword>
<dbReference type="InterPro" id="IPR027484">
    <property type="entry name" value="PInositol-4-P-5-kinase_N"/>
</dbReference>
<sequence length="454" mass="52737">MPRSHHTESASKTVQMPRKKAVGTSGATRQRVWWRLRQQWRMLGVFEINPEHEFYYLTCVIKEGMQAVIQASMDTPPEDKLTEEHFKAVETQTHEGFEIQTFAAPVFAKLRHSLDITEEEYLNSLCLGGYYLQFVSNSKSKADFFVTNDKWFFLKTQSRREVRFLLSNLQAYMDHLEKYPHSLMVRFLGVFKIVIPNQIKKYFIVMQSVFYPDERINIRYDIKGCEVGRRTNPDTGGKQMIKVLKDNNFEGQYIALGQDKPWFADQVKVDTAFLQGLNVLDYSLLLAHQPLHRDEREGKHSLANLVVRATKSVDLDDSPTEVDPPTIPLLSETRADTTDCGSGQPQAAAESATEGIPLQEINWAAKENRTDSVLQDFHEHHHRLLPNCKNAIHVIDGPDRRYFVGIIDIFTVYNWKKKLENLWKSLRYPGRAFSTVRPTKYSRRFCQWMEEHTQ</sequence>
<dbReference type="CDD" id="cd17304">
    <property type="entry name" value="PIPKc_PIP5KL1"/>
    <property type="match status" value="1"/>
</dbReference>
<dbReference type="PANTHER" id="PTHR23086:SF46">
    <property type="entry name" value="PHOSPHATIDYLINOSITOL 4-PHOSPHATE 5-KINASE-LIKE PROTEIN 1"/>
    <property type="match status" value="1"/>
</dbReference>
<dbReference type="EMBL" id="CADEAL010001073">
    <property type="protein sequence ID" value="CAB1428620.1"/>
    <property type="molecule type" value="Genomic_DNA"/>
</dbReference>
<dbReference type="Pfam" id="PF01504">
    <property type="entry name" value="PIP5K"/>
    <property type="match status" value="1"/>
</dbReference>
<dbReference type="PANTHER" id="PTHR23086">
    <property type="entry name" value="PHOSPHATIDYLINOSITOL-4-PHOSPHATE 5-KINASE"/>
    <property type="match status" value="1"/>
</dbReference>
<feature type="region of interest" description="Disordered" evidence="2">
    <location>
        <begin position="1"/>
        <end position="24"/>
    </location>
</feature>
<dbReference type="GO" id="GO:0005524">
    <property type="term" value="F:ATP binding"/>
    <property type="evidence" value="ECO:0007669"/>
    <property type="project" value="UniProtKB-UniRule"/>
</dbReference>
<keyword evidence="1" id="KW-0067">ATP-binding</keyword>
<dbReference type="GO" id="GO:0046854">
    <property type="term" value="P:phosphatidylinositol phosphate biosynthetic process"/>
    <property type="evidence" value="ECO:0007669"/>
    <property type="project" value="TreeGrafter"/>
</dbReference>
<dbReference type="Gene3D" id="3.30.810.10">
    <property type="entry name" value="2-Layer Sandwich"/>
    <property type="match status" value="1"/>
</dbReference>
<dbReference type="SUPFAM" id="SSF56104">
    <property type="entry name" value="SAICAR synthase-like"/>
    <property type="match status" value="1"/>
</dbReference>
<keyword evidence="1" id="KW-0547">Nucleotide-binding</keyword>
<accession>A0A9N7UD32</accession>
<reference evidence="4" key="1">
    <citation type="submission" date="2020-03" db="EMBL/GenBank/DDBJ databases">
        <authorList>
            <person name="Weist P."/>
        </authorList>
    </citation>
    <scope>NUCLEOTIDE SEQUENCE</scope>
</reference>
<dbReference type="InterPro" id="IPR002498">
    <property type="entry name" value="PInositol-4-P-4/5-kinase_core"/>
</dbReference>
<gene>
    <name evidence="4" type="ORF">PLEPLA_LOCUS16594</name>
</gene>
<dbReference type="GO" id="GO:0016308">
    <property type="term" value="F:1-phosphatidylinositol-4-phosphate 5-kinase activity"/>
    <property type="evidence" value="ECO:0007669"/>
    <property type="project" value="TreeGrafter"/>
</dbReference>
<dbReference type="AlphaFoldDB" id="A0A9N7UD32"/>
<dbReference type="GO" id="GO:0005886">
    <property type="term" value="C:plasma membrane"/>
    <property type="evidence" value="ECO:0007669"/>
    <property type="project" value="TreeGrafter"/>
</dbReference>
<proteinExistence type="predicted"/>
<keyword evidence="1" id="KW-0808">Transferase</keyword>